<sequence>MGSFLSTSGLDEHSVIDAQIAVQKGRFNQAARTIEEAAAHEMALAVDFVAQLKVHFPEDAEEFDDSLAAETIEIRARAASELDAEAEKLRIRTWEIHSGRKPSD</sequence>
<name>X8J4B8_9AGAM</name>
<evidence type="ECO:0000313" key="1">
    <source>
        <dbReference type="EMBL" id="EUC56389.1"/>
    </source>
</evidence>
<dbReference type="Proteomes" id="UP000030108">
    <property type="component" value="Unassembled WGS sequence"/>
</dbReference>
<dbReference type="EMBL" id="JATN01000322">
    <property type="protein sequence ID" value="EUC56389.1"/>
    <property type="molecule type" value="Genomic_DNA"/>
</dbReference>
<protein>
    <submittedName>
        <fullName evidence="1">Uncharacterized protein</fullName>
    </submittedName>
</protein>
<accession>X8J4B8</accession>
<gene>
    <name evidence="1" type="ORF">RSOL_174810</name>
</gene>
<proteinExistence type="predicted"/>
<comment type="caution">
    <text evidence="1">The sequence shown here is derived from an EMBL/GenBank/DDBJ whole genome shotgun (WGS) entry which is preliminary data.</text>
</comment>
<feature type="non-terminal residue" evidence="1">
    <location>
        <position position="104"/>
    </location>
</feature>
<organism evidence="1 2">
    <name type="scientific">Rhizoctonia solani AG-3 Rhs1AP</name>
    <dbReference type="NCBI Taxonomy" id="1086054"/>
    <lineage>
        <taxon>Eukaryota</taxon>
        <taxon>Fungi</taxon>
        <taxon>Dikarya</taxon>
        <taxon>Basidiomycota</taxon>
        <taxon>Agaricomycotina</taxon>
        <taxon>Agaricomycetes</taxon>
        <taxon>Cantharellales</taxon>
        <taxon>Ceratobasidiaceae</taxon>
        <taxon>Rhizoctonia</taxon>
    </lineage>
</organism>
<dbReference type="AlphaFoldDB" id="X8J4B8"/>
<dbReference type="OrthoDB" id="10587986at2759"/>
<reference evidence="2" key="1">
    <citation type="journal article" date="2014" name="Genome Announc.">
        <title>Draft genome sequence of the plant-pathogenic soil fungus Rhizoctonia solani anastomosis group 3 strain Rhs1AP.</title>
        <authorList>
            <person name="Cubeta M.A."/>
            <person name="Thomas E."/>
            <person name="Dean R.A."/>
            <person name="Jabaji S."/>
            <person name="Neate S.M."/>
            <person name="Tavantzis S."/>
            <person name="Toda T."/>
            <person name="Vilgalys R."/>
            <person name="Bharathan N."/>
            <person name="Fedorova-Abrams N."/>
            <person name="Pakala S.B."/>
            <person name="Pakala S.M."/>
            <person name="Zafar N."/>
            <person name="Joardar V."/>
            <person name="Losada L."/>
            <person name="Nierman W.C."/>
        </authorList>
    </citation>
    <scope>NUCLEOTIDE SEQUENCE [LARGE SCALE GENOMIC DNA]</scope>
    <source>
        <strain evidence="2">AG-3</strain>
    </source>
</reference>
<evidence type="ECO:0000313" key="2">
    <source>
        <dbReference type="Proteomes" id="UP000030108"/>
    </source>
</evidence>